<keyword evidence="4 8" id="KW-0812">Transmembrane</keyword>
<evidence type="ECO:0000256" key="2">
    <source>
        <dbReference type="ARBA" id="ARBA00010666"/>
    </source>
</evidence>
<evidence type="ECO:0000256" key="7">
    <source>
        <dbReference type="ARBA" id="ARBA00023180"/>
    </source>
</evidence>
<feature type="transmembrane region" description="Helical" evidence="8">
    <location>
        <begin position="676"/>
        <end position="696"/>
    </location>
</feature>
<proteinExistence type="inferred from homology"/>
<feature type="transmembrane region" description="Helical" evidence="8">
    <location>
        <begin position="766"/>
        <end position="785"/>
    </location>
</feature>
<feature type="transmembrane region" description="Helical" evidence="8">
    <location>
        <begin position="708"/>
        <end position="728"/>
    </location>
</feature>
<keyword evidence="3" id="KW-0808">Transferase</keyword>
<evidence type="ECO:0000256" key="6">
    <source>
        <dbReference type="ARBA" id="ARBA00023136"/>
    </source>
</evidence>
<accession>A0ABM1E275</accession>
<feature type="transmembrane region" description="Helical" evidence="8">
    <location>
        <begin position="585"/>
        <end position="604"/>
    </location>
</feature>
<comment type="similarity">
    <text evidence="2">Belongs to the PC-esterase family. CASD1 subfamily.</text>
</comment>
<evidence type="ECO:0000256" key="3">
    <source>
        <dbReference type="ARBA" id="ARBA00022679"/>
    </source>
</evidence>
<feature type="domain" description="Cas1p 10 TM acyl transferase" evidence="9">
    <location>
        <begin position="305"/>
        <end position="505"/>
    </location>
</feature>
<dbReference type="PANTHER" id="PTHR13533:SF1">
    <property type="entry name" value="N-ACETYLNEURAMINATE 9-O-ACETYLTRANSFERASE"/>
    <property type="match status" value="1"/>
</dbReference>
<keyword evidence="5 8" id="KW-1133">Transmembrane helix</keyword>
<protein>
    <submittedName>
        <fullName evidence="11">CAS1 domain-containing protein 1-like isoform X1</fullName>
    </submittedName>
</protein>
<dbReference type="InterPro" id="IPR012419">
    <property type="entry name" value="Cas1_AcylTrans_dom"/>
</dbReference>
<evidence type="ECO:0000313" key="11">
    <source>
        <dbReference type="RefSeq" id="XP_014666296.1"/>
    </source>
</evidence>
<gene>
    <name evidence="11" type="primary">LOC106808202</name>
</gene>
<evidence type="ECO:0000256" key="8">
    <source>
        <dbReference type="SAM" id="Phobius"/>
    </source>
</evidence>
<dbReference type="Pfam" id="PF07779">
    <property type="entry name" value="Cas1_AcylT"/>
    <property type="match status" value="2"/>
</dbReference>
<feature type="transmembrane region" description="Helical" evidence="8">
    <location>
        <begin position="806"/>
        <end position="828"/>
    </location>
</feature>
<keyword evidence="7" id="KW-0325">Glycoprotein</keyword>
<feature type="transmembrane region" description="Helical" evidence="8">
    <location>
        <begin position="377"/>
        <end position="396"/>
    </location>
</feature>
<feature type="transmembrane region" description="Helical" evidence="8">
    <location>
        <begin position="322"/>
        <end position="340"/>
    </location>
</feature>
<sequence length="829" mass="95575">MAEQTQQQQVLSPSTHSITTTSVEFIQHINVENAKFLALVVLLCIVSYHGALHFVYGSDSCTWLLSDGRFQGPHVWQPYGCMLHSYDKRDARYCMRYINYWGGQTHILFVGDSRIRQLYEQLVHHISLQEIPTGAKHSDMQFIDNELNLKVEFKWMPVANASMYELFKSYLNRDKPNVLFVGSATWTIKADNASKEALEEYREVLTNVAPIFEQLKPYMKILWILQDPVLQDKLSPERQMITNDQLDLYNKAAMEVLDDSCIIWKSSRLVAQGYNGDSVDGLHVGAIALNYDVQILLNMHCNDHMNFNDGTCCASREPITTLQLATAIVFAVCMVASIVLRCCRMHARKVVANGIIAPQNKAKIKPAVGALAGDCDVYIVVSSLAKFGLIMAYFFLCDRTNFFMKENKYYSTLNFFLPFGYVMALGLFFTEDSKQTIVLHRDQTDEWKGWMQLVILIYHMTGASQVLPIYMQIRVLVTSYLFLTGFGHFSFFWAKGDYGLFRVCKSRCAYFPFYWQSRQNGLRRVLEMVFRLNMLVIMLCFVMNRPYQFYYFVPLVTFWFLVIYCTMCMLPQVSATSADGSPWHYLYMVLKIVFLIAIITILFLSEVLFEKIFVTRPFKALFVTSDDSVKEWWFRWQLDRYSVVFGVIFGYAYFLLKRFELLDDKGNGSLFSRGVCWIVCLLSVIGIMSYTTFTFFCKTKPECNEVHPYVAFIPITSYIILRNVAGFMRTRYSTFFAWFGKISLELFISQYHIWLAADTHGVLVLIPSYPVLNVIVTSFVFVCVSHEISKLTVVLSNYAIPGSWKYLVRNAIIFTLVLIPVGFSHGMLG</sequence>
<evidence type="ECO:0000313" key="10">
    <source>
        <dbReference type="Proteomes" id="UP000695022"/>
    </source>
</evidence>
<reference evidence="11" key="1">
    <citation type="submission" date="2025-08" db="UniProtKB">
        <authorList>
            <consortium name="RefSeq"/>
        </authorList>
    </citation>
    <scope>IDENTIFICATION</scope>
</reference>
<feature type="transmembrane region" description="Helical" evidence="8">
    <location>
        <begin position="550"/>
        <end position="573"/>
    </location>
</feature>
<organism evidence="10 11">
    <name type="scientific">Priapulus caudatus</name>
    <name type="common">Priapulid worm</name>
    <dbReference type="NCBI Taxonomy" id="37621"/>
    <lineage>
        <taxon>Eukaryota</taxon>
        <taxon>Metazoa</taxon>
        <taxon>Ecdysozoa</taxon>
        <taxon>Scalidophora</taxon>
        <taxon>Priapulida</taxon>
        <taxon>Priapulimorpha</taxon>
        <taxon>Priapulimorphida</taxon>
        <taxon>Priapulidae</taxon>
        <taxon>Priapulus</taxon>
    </lineage>
</organism>
<feature type="transmembrane region" description="Helical" evidence="8">
    <location>
        <begin position="450"/>
        <end position="471"/>
    </location>
</feature>
<dbReference type="RefSeq" id="XP_014666296.1">
    <property type="nucleotide sequence ID" value="XM_014810810.1"/>
</dbReference>
<feature type="transmembrane region" description="Helical" evidence="8">
    <location>
        <begin position="408"/>
        <end position="429"/>
    </location>
</feature>
<comment type="subcellular location">
    <subcellularLocation>
        <location evidence="1">Membrane</location>
        <topology evidence="1">Multi-pass membrane protein</topology>
    </subcellularLocation>
</comment>
<feature type="transmembrane region" description="Helical" evidence="8">
    <location>
        <begin position="735"/>
        <end position="754"/>
    </location>
</feature>
<evidence type="ECO:0000259" key="9">
    <source>
        <dbReference type="Pfam" id="PF07779"/>
    </source>
</evidence>
<feature type="transmembrane region" description="Helical" evidence="8">
    <location>
        <begin position="477"/>
        <end position="494"/>
    </location>
</feature>
<keyword evidence="6 8" id="KW-0472">Membrane</keyword>
<keyword evidence="10" id="KW-1185">Reference proteome</keyword>
<evidence type="ECO:0000256" key="5">
    <source>
        <dbReference type="ARBA" id="ARBA00022989"/>
    </source>
</evidence>
<feature type="transmembrane region" description="Helical" evidence="8">
    <location>
        <begin position="36"/>
        <end position="56"/>
    </location>
</feature>
<dbReference type="GeneID" id="106808202"/>
<feature type="domain" description="Cas1p 10 TM acyl transferase" evidence="9">
    <location>
        <begin position="510"/>
        <end position="811"/>
    </location>
</feature>
<dbReference type="Proteomes" id="UP000695022">
    <property type="component" value="Unplaced"/>
</dbReference>
<evidence type="ECO:0000256" key="1">
    <source>
        <dbReference type="ARBA" id="ARBA00004141"/>
    </source>
</evidence>
<name>A0ABM1E275_PRICU</name>
<dbReference type="PANTHER" id="PTHR13533">
    <property type="entry name" value="N-ACETYLNEURAMINATE 9-O-ACETYLTRANSFERASE"/>
    <property type="match status" value="1"/>
</dbReference>
<evidence type="ECO:0000256" key="4">
    <source>
        <dbReference type="ARBA" id="ARBA00022692"/>
    </source>
</evidence>